<protein>
    <recommendedName>
        <fullName evidence="6">protein-glutamine gamma-glutamyltransferase</fullName>
        <ecNumber evidence="6">2.3.2.13</ecNumber>
    </recommendedName>
</protein>
<dbReference type="PIRSF" id="PIRSF000459">
    <property type="entry name" value="TGM_EBP42"/>
    <property type="match status" value="1"/>
</dbReference>
<dbReference type="InterPro" id="IPR013783">
    <property type="entry name" value="Ig-like_fold"/>
</dbReference>
<gene>
    <name evidence="10" type="primary">LOC100542556</name>
</gene>
<dbReference type="PANTHER" id="PTHR11590">
    <property type="entry name" value="PROTEIN-GLUTAMINE GAMMA-GLUTAMYLTRANSFERASE"/>
    <property type="match status" value="1"/>
</dbReference>
<dbReference type="InterPro" id="IPR036238">
    <property type="entry name" value="Transglutaminase_C_sf"/>
</dbReference>
<feature type="binding site" evidence="8">
    <location>
        <position position="454"/>
    </location>
    <ligand>
        <name>Ca(2+)</name>
        <dbReference type="ChEBI" id="CHEBI:29108"/>
    </ligand>
</feature>
<dbReference type="Bgee" id="ENSMGAG00000004893">
    <property type="expression patterns" value="Expressed in pectoralis major"/>
</dbReference>
<evidence type="ECO:0000313" key="11">
    <source>
        <dbReference type="Proteomes" id="UP000001645"/>
    </source>
</evidence>
<keyword evidence="3 8" id="KW-0479">Metal-binding</keyword>
<evidence type="ECO:0000259" key="9">
    <source>
        <dbReference type="SMART" id="SM00460"/>
    </source>
</evidence>
<evidence type="ECO:0000256" key="3">
    <source>
        <dbReference type="ARBA" id="ARBA00022723"/>
    </source>
</evidence>
<dbReference type="GO" id="GO:0005737">
    <property type="term" value="C:cytoplasm"/>
    <property type="evidence" value="ECO:0007669"/>
    <property type="project" value="TreeGrafter"/>
</dbReference>
<dbReference type="Gene3D" id="2.60.40.10">
    <property type="entry name" value="Immunoglobulins"/>
    <property type="match status" value="3"/>
</dbReference>
<dbReference type="FunFam" id="2.60.40.10:FF:000090">
    <property type="entry name" value="Protein-glutamine gamma-glutamyltransferase 2"/>
    <property type="match status" value="1"/>
</dbReference>
<feature type="binding site" evidence="8">
    <location>
        <position position="402"/>
    </location>
    <ligand>
        <name>Ca(2+)</name>
        <dbReference type="ChEBI" id="CHEBI:29108"/>
    </ligand>
</feature>
<dbReference type="Gene3D" id="3.90.260.10">
    <property type="entry name" value="Transglutaminase-like"/>
    <property type="match status" value="1"/>
</dbReference>
<dbReference type="InterPro" id="IPR050779">
    <property type="entry name" value="Transglutaminase"/>
</dbReference>
<dbReference type="InterPro" id="IPR008958">
    <property type="entry name" value="Transglutaminase_C"/>
</dbReference>
<dbReference type="FunFam" id="3.90.260.10:FF:000001">
    <property type="entry name" value="Protein-glutamine gamma-glutamyltransferase 2"/>
    <property type="match status" value="1"/>
</dbReference>
<dbReference type="InterPro" id="IPR038765">
    <property type="entry name" value="Papain-like_cys_pep_sf"/>
</dbReference>
<dbReference type="Pfam" id="PF00927">
    <property type="entry name" value="Transglut_C"/>
    <property type="match status" value="1"/>
</dbReference>
<dbReference type="Proteomes" id="UP000001645">
    <property type="component" value="Chromosome 22"/>
</dbReference>
<feature type="active site" evidence="7">
    <location>
        <position position="279"/>
    </location>
</feature>
<keyword evidence="11" id="KW-1185">Reference proteome</keyword>
<accession>A0A803XWN7</accession>
<dbReference type="Pfam" id="PF01841">
    <property type="entry name" value="Transglut_core"/>
    <property type="match status" value="1"/>
</dbReference>
<dbReference type="InterPro" id="IPR002931">
    <property type="entry name" value="Transglutaminase-like"/>
</dbReference>
<evidence type="ECO:0000256" key="8">
    <source>
        <dbReference type="PIRSR" id="PIRSR000459-2"/>
    </source>
</evidence>
<organism evidence="10 11">
    <name type="scientific">Meleagris gallopavo</name>
    <name type="common">Wild turkey</name>
    <dbReference type="NCBI Taxonomy" id="9103"/>
    <lineage>
        <taxon>Eukaryota</taxon>
        <taxon>Metazoa</taxon>
        <taxon>Chordata</taxon>
        <taxon>Craniata</taxon>
        <taxon>Vertebrata</taxon>
        <taxon>Euteleostomi</taxon>
        <taxon>Archelosauria</taxon>
        <taxon>Archosauria</taxon>
        <taxon>Dinosauria</taxon>
        <taxon>Saurischia</taxon>
        <taxon>Theropoda</taxon>
        <taxon>Coelurosauria</taxon>
        <taxon>Aves</taxon>
        <taxon>Neognathae</taxon>
        <taxon>Galloanserae</taxon>
        <taxon>Galliformes</taxon>
        <taxon>Phasianidae</taxon>
        <taxon>Meleagridinae</taxon>
        <taxon>Meleagris</taxon>
    </lineage>
</organism>
<evidence type="ECO:0000256" key="5">
    <source>
        <dbReference type="ARBA" id="ARBA00023315"/>
    </source>
</evidence>
<dbReference type="InterPro" id="IPR036985">
    <property type="entry name" value="Transglutaminase-like_sf"/>
</dbReference>
<dbReference type="PROSITE" id="PS00547">
    <property type="entry name" value="TRANSGLUTAMINASES"/>
    <property type="match status" value="1"/>
</dbReference>
<dbReference type="Pfam" id="PF00868">
    <property type="entry name" value="Transglut_N"/>
    <property type="match status" value="1"/>
</dbReference>
<dbReference type="InterPro" id="IPR023608">
    <property type="entry name" value="Transglutaminase_animal"/>
</dbReference>
<dbReference type="SUPFAM" id="SSF81296">
    <property type="entry name" value="E set domains"/>
    <property type="match status" value="1"/>
</dbReference>
<dbReference type="SMART" id="SM00460">
    <property type="entry name" value="TGc"/>
    <property type="match status" value="1"/>
</dbReference>
<evidence type="ECO:0000256" key="2">
    <source>
        <dbReference type="ARBA" id="ARBA00022679"/>
    </source>
</evidence>
<dbReference type="Ensembl" id="ENSMGAT00000029760.1">
    <property type="protein sequence ID" value="ENSMGAP00000023933.1"/>
    <property type="gene ID" value="ENSMGAG00000004893.3"/>
</dbReference>
<dbReference type="GO" id="GO:0003810">
    <property type="term" value="F:protein-glutamine gamma-glutamyltransferase activity"/>
    <property type="evidence" value="ECO:0007669"/>
    <property type="project" value="UniProtKB-EC"/>
</dbReference>
<dbReference type="AlphaFoldDB" id="A0A803XWN7"/>
<reference evidence="10" key="2">
    <citation type="submission" date="2025-08" db="UniProtKB">
        <authorList>
            <consortium name="Ensembl"/>
        </authorList>
    </citation>
    <scope>IDENTIFICATION</scope>
</reference>
<dbReference type="EC" id="2.3.2.13" evidence="6"/>
<feature type="binding site" evidence="8">
    <location>
        <position position="449"/>
    </location>
    <ligand>
        <name>Ca(2+)</name>
        <dbReference type="ChEBI" id="CHEBI:29108"/>
    </ligand>
</feature>
<dbReference type="InterPro" id="IPR013808">
    <property type="entry name" value="Transglutaminase_AS"/>
</dbReference>
<reference evidence="10 11" key="1">
    <citation type="journal article" date="2010" name="PLoS Biol.">
        <title>Multi-platform next-generation sequencing of the domestic turkey (Meleagris gallopavo): genome assembly and analysis.</title>
        <authorList>
            <person name="Dalloul R.A."/>
            <person name="Long J.A."/>
            <person name="Zimin A.V."/>
            <person name="Aslam L."/>
            <person name="Beal K."/>
            <person name="Blomberg L.A."/>
            <person name="Bouffard P."/>
            <person name="Burt D.W."/>
            <person name="Crasta O."/>
            <person name="Crooijmans R.P."/>
            <person name="Cooper K."/>
            <person name="Coulombe R.A."/>
            <person name="De S."/>
            <person name="Delany M.E."/>
            <person name="Dodgson J.B."/>
            <person name="Dong J.J."/>
            <person name="Evans C."/>
            <person name="Frederickson K.M."/>
            <person name="Flicek P."/>
            <person name="Florea L."/>
            <person name="Folkerts O."/>
            <person name="Groenen M.A."/>
            <person name="Harkins T.T."/>
            <person name="Herrero J."/>
            <person name="Hoffmann S."/>
            <person name="Megens H.J."/>
            <person name="Jiang A."/>
            <person name="de Jong P."/>
            <person name="Kaiser P."/>
            <person name="Kim H."/>
            <person name="Kim K.W."/>
            <person name="Kim S."/>
            <person name="Langenberger D."/>
            <person name="Lee M.K."/>
            <person name="Lee T."/>
            <person name="Mane S."/>
            <person name="Marcais G."/>
            <person name="Marz M."/>
            <person name="McElroy A.P."/>
            <person name="Modise T."/>
            <person name="Nefedov M."/>
            <person name="Notredame C."/>
            <person name="Paton I.R."/>
            <person name="Payne W.S."/>
            <person name="Pertea G."/>
            <person name="Prickett D."/>
            <person name="Puiu D."/>
            <person name="Qioa D."/>
            <person name="Raineri E."/>
            <person name="Ruffier M."/>
            <person name="Salzberg S.L."/>
            <person name="Schatz M.C."/>
            <person name="Scheuring C."/>
            <person name="Schmidt C.J."/>
            <person name="Schroeder S."/>
            <person name="Searle S.M."/>
            <person name="Smith E.J."/>
            <person name="Smith J."/>
            <person name="Sonstegard T.S."/>
            <person name="Stadler P.F."/>
            <person name="Tafer H."/>
            <person name="Tu Z.J."/>
            <person name="Van Tassell C.P."/>
            <person name="Vilella A.J."/>
            <person name="Williams K.P."/>
            <person name="Yorke J.A."/>
            <person name="Zhang L."/>
            <person name="Zhang H.B."/>
            <person name="Zhang X."/>
            <person name="Zhang Y."/>
            <person name="Reed K.M."/>
        </authorList>
    </citation>
    <scope>NUCLEOTIDE SEQUENCE [LARGE SCALE GENOMIC DNA]</scope>
</reference>
<comment type="cofactor">
    <cofactor evidence="8">
        <name>Ca(2+)</name>
        <dbReference type="ChEBI" id="CHEBI:29108"/>
    </cofactor>
    <text evidence="8">Binds 1 Ca(2+) ion per subunit.</text>
</comment>
<reference evidence="10" key="3">
    <citation type="submission" date="2025-09" db="UniProtKB">
        <authorList>
            <consortium name="Ensembl"/>
        </authorList>
    </citation>
    <scope>IDENTIFICATION</scope>
</reference>
<evidence type="ECO:0000256" key="4">
    <source>
        <dbReference type="ARBA" id="ARBA00022837"/>
    </source>
</evidence>
<keyword evidence="2" id="KW-0808">Transferase</keyword>
<evidence type="ECO:0000256" key="7">
    <source>
        <dbReference type="PIRSR" id="PIRSR000459-1"/>
    </source>
</evidence>
<keyword evidence="5" id="KW-0012">Acyltransferase</keyword>
<dbReference type="SUPFAM" id="SSF49309">
    <property type="entry name" value="Transglutaminase, two C-terminal domains"/>
    <property type="match status" value="2"/>
</dbReference>
<dbReference type="SUPFAM" id="SSF54001">
    <property type="entry name" value="Cysteine proteinases"/>
    <property type="match status" value="1"/>
</dbReference>
<name>A0A803XWN7_MELGA</name>
<dbReference type="GO" id="GO:0046872">
    <property type="term" value="F:metal ion binding"/>
    <property type="evidence" value="ECO:0007669"/>
    <property type="project" value="UniProtKB-KW"/>
</dbReference>
<evidence type="ECO:0000256" key="1">
    <source>
        <dbReference type="ARBA" id="ARBA00005968"/>
    </source>
</evidence>
<dbReference type="PANTHER" id="PTHR11590:SF50">
    <property type="entry name" value="PROTEIN-GLUTAMINE GAMMA-GLUTAMYLTRANSFERASE 6"/>
    <property type="match status" value="1"/>
</dbReference>
<keyword evidence="4 8" id="KW-0106">Calcium</keyword>
<dbReference type="GeneTree" id="ENSGT01050000244866"/>
<comment type="similarity">
    <text evidence="1">Belongs to the transglutaminase superfamily. Transglutaminase family.</text>
</comment>
<dbReference type="FunFam" id="2.60.40.10:FF:000278">
    <property type="entry name" value="Protein-glutamine gamma-glutamyltransferase 2"/>
    <property type="match status" value="1"/>
</dbReference>
<feature type="domain" description="Transglutaminase-like" evidence="9">
    <location>
        <begin position="271"/>
        <end position="363"/>
    </location>
</feature>
<proteinExistence type="inferred from homology"/>
<feature type="binding site" evidence="8">
    <location>
        <position position="400"/>
    </location>
    <ligand>
        <name>Ca(2+)</name>
        <dbReference type="ChEBI" id="CHEBI:29108"/>
    </ligand>
</feature>
<feature type="active site" evidence="7">
    <location>
        <position position="360"/>
    </location>
</feature>
<evidence type="ECO:0000256" key="6">
    <source>
        <dbReference type="ARBA" id="ARBA00024222"/>
    </source>
</evidence>
<dbReference type="InterPro" id="IPR001102">
    <property type="entry name" value="Transglutaminase_N"/>
</dbReference>
<evidence type="ECO:0000313" key="10">
    <source>
        <dbReference type="Ensembl" id="ENSMGAP00000023933.1"/>
    </source>
</evidence>
<sequence>MNLLYVFLAQKITNIDWHSKLNKAAHHTSDYNSMQVILRRGQAFTITLNFQTTVQPEDNFTFIASTGLSPAESQQTKAIFHLSEDAASGWSATQEHCEPGRMSLIIVSPANAIIGRYKLKLQIASGNKTSSALLGQFVLLFNPWCPNDDVYMANENERQEYVLNDSGIIFQGKEKYIQQEAWNYGQFEEDILDISLSILDRSLNHRQDPSTDVSNRNDPIYVCRVISAMVNSNDEKGVVEGKWSGNYRSGTNPLHWSGSVTILRKWYRGRYKPVRYGQCWVFAGVMCTVLRSLGIPTRVITNFNSAHDSNINLSIDKYIDVSGNTLNLTEDSVWNFHVWNESWFTRRDLGSFYDGWQVLDATPQEKSKGIYRCGPASTRAIKEGDVNLDYDSSFVFAAVNADCVTWIQHSNKRKERIYSNTRKIGKFISTKAVGTNTRVDITDNYKYPEGSSKERQVYKKALKLATTRKPTVSGKLKLDASTVIGQDILLTLALQNLTAEFKTMKVKLKASAYLENKRMEISASVCIPVKEISFKITYSQYKNALLDDRKILVTAVCEDRQGASLLLEKDIVLQDPLLTIEVLGPTVVHKATNVLVTFTNPLSEVVTDCVLRAEGSGLLKEQLNINVARMAPMETSTAEFEIIPYKSGIRQLQVDLACIRFSNIKGFVMLDVAPAQ</sequence>
<dbReference type="InterPro" id="IPR014756">
    <property type="entry name" value="Ig_E-set"/>
</dbReference>
<feature type="active site" evidence="7">
    <location>
        <position position="337"/>
    </location>
</feature>